<evidence type="ECO:0000313" key="7">
    <source>
        <dbReference type="Proteomes" id="UP000076969"/>
    </source>
</evidence>
<reference evidence="7" key="1">
    <citation type="journal article" date="2016" name="Syst. Appl. Microbiol.">
        <title>Thermococcus piezophilus sp. nov., a novel hyperthermophilic and piezophilic archaeon with a broad pressure range for growth, isolated from a deepest hydrothermal vent at the Mid-Cayman Rise.</title>
        <authorList>
            <person name="Dalmasso C."/>
            <person name="Oger P."/>
            <person name="Selva G."/>
            <person name="Courtine D."/>
            <person name="L'Haridon S."/>
            <person name="Garlaschelli A."/>
            <person name="Roussel E."/>
            <person name="Miyazaki J."/>
            <person name="Reveillaud J."/>
            <person name="Jebbar M."/>
            <person name="Takai K."/>
            <person name="Maignien L."/>
            <person name="Alain K."/>
        </authorList>
    </citation>
    <scope>NUCLEOTIDE SEQUENCE [LARGE SCALE GENOMIC DNA]</scope>
    <source>
        <strain evidence="7">CDGS</strain>
    </source>
</reference>
<protein>
    <recommendedName>
        <fullName evidence="5">HTH tetR-type domain-containing protein</fullName>
    </recommendedName>
</protein>
<dbReference type="EMBL" id="CP015520">
    <property type="protein sequence ID" value="ANF22933.1"/>
    <property type="molecule type" value="Genomic_DNA"/>
</dbReference>
<evidence type="ECO:0000259" key="5">
    <source>
        <dbReference type="PROSITE" id="PS50977"/>
    </source>
</evidence>
<dbReference type="GO" id="GO:0000976">
    <property type="term" value="F:transcription cis-regulatory region binding"/>
    <property type="evidence" value="ECO:0007669"/>
    <property type="project" value="TreeGrafter"/>
</dbReference>
<dbReference type="PANTHER" id="PTHR30055:SF234">
    <property type="entry name" value="HTH-TYPE TRANSCRIPTIONAL REGULATOR BETI"/>
    <property type="match status" value="1"/>
</dbReference>
<dbReference type="OrthoDB" id="135877at2157"/>
<dbReference type="STRING" id="1712654.A7C91_06940"/>
<dbReference type="GeneID" id="28495916"/>
<dbReference type="PRINTS" id="PR00455">
    <property type="entry name" value="HTHTETR"/>
</dbReference>
<keyword evidence="1" id="KW-0805">Transcription regulation</keyword>
<dbReference type="AlphaFoldDB" id="A0A172WHK1"/>
<keyword evidence="2 4" id="KW-0238">DNA-binding</keyword>
<dbReference type="GO" id="GO:0003700">
    <property type="term" value="F:DNA-binding transcription factor activity"/>
    <property type="evidence" value="ECO:0007669"/>
    <property type="project" value="TreeGrafter"/>
</dbReference>
<evidence type="ECO:0000256" key="1">
    <source>
        <dbReference type="ARBA" id="ARBA00023015"/>
    </source>
</evidence>
<dbReference type="InterPro" id="IPR001647">
    <property type="entry name" value="HTH_TetR"/>
</dbReference>
<keyword evidence="3" id="KW-0804">Transcription</keyword>
<accession>A0A172WHK1</accession>
<dbReference type="Proteomes" id="UP000076969">
    <property type="component" value="Chromosome"/>
</dbReference>
<gene>
    <name evidence="6" type="ORF">A7C91_06940</name>
</gene>
<proteinExistence type="predicted"/>
<evidence type="ECO:0000256" key="2">
    <source>
        <dbReference type="ARBA" id="ARBA00023125"/>
    </source>
</evidence>
<feature type="DNA-binding region" description="H-T-H motif" evidence="4">
    <location>
        <begin position="24"/>
        <end position="43"/>
    </location>
</feature>
<dbReference type="InterPro" id="IPR050109">
    <property type="entry name" value="HTH-type_TetR-like_transc_reg"/>
</dbReference>
<feature type="domain" description="HTH tetR-type" evidence="5">
    <location>
        <begin position="1"/>
        <end position="61"/>
    </location>
</feature>
<dbReference type="PANTHER" id="PTHR30055">
    <property type="entry name" value="HTH-TYPE TRANSCRIPTIONAL REGULATOR RUTR"/>
    <property type="match status" value="1"/>
</dbReference>
<dbReference type="InterPro" id="IPR009057">
    <property type="entry name" value="Homeodomain-like_sf"/>
</dbReference>
<dbReference type="SUPFAM" id="SSF46689">
    <property type="entry name" value="Homeodomain-like"/>
    <property type="match status" value="1"/>
</dbReference>
<organism evidence="6 7">
    <name type="scientific">Thermococcus piezophilus</name>
    <dbReference type="NCBI Taxonomy" id="1712654"/>
    <lineage>
        <taxon>Archaea</taxon>
        <taxon>Methanobacteriati</taxon>
        <taxon>Methanobacteriota</taxon>
        <taxon>Thermococci</taxon>
        <taxon>Thermococcales</taxon>
        <taxon>Thermococcaceae</taxon>
        <taxon>Thermococcus</taxon>
    </lineage>
</organism>
<dbReference type="Pfam" id="PF00440">
    <property type="entry name" value="TetR_N"/>
    <property type="match status" value="1"/>
</dbReference>
<evidence type="ECO:0000256" key="3">
    <source>
        <dbReference type="ARBA" id="ARBA00023163"/>
    </source>
</evidence>
<sequence>MYTRERILKAAEELFAEKGYDKTTVDEIVERAGVAKGTFYNYFKSKEELIKIVALQSLPYSAIREELEREHESLTEFLHSIAKAYIVYYCDPVLRSLFFYTLAVRGKIKDVEEIHRTFCTEAISKGAKKISQLANVDEKTALVVFKAFYGALFSRVVFVEYSCTPDVDYVSELIKLIEKSLKN</sequence>
<dbReference type="InterPro" id="IPR023772">
    <property type="entry name" value="DNA-bd_HTH_TetR-type_CS"/>
</dbReference>
<dbReference type="Gene3D" id="1.10.357.10">
    <property type="entry name" value="Tetracycline Repressor, domain 2"/>
    <property type="match status" value="1"/>
</dbReference>
<keyword evidence="7" id="KW-1185">Reference proteome</keyword>
<dbReference type="RefSeq" id="WP_068666104.1">
    <property type="nucleotide sequence ID" value="NZ_CP015520.1"/>
</dbReference>
<dbReference type="FunFam" id="1.10.10.60:FF:000141">
    <property type="entry name" value="TetR family transcriptional regulator"/>
    <property type="match status" value="1"/>
</dbReference>
<dbReference type="PROSITE" id="PS01081">
    <property type="entry name" value="HTH_TETR_1"/>
    <property type="match status" value="1"/>
</dbReference>
<dbReference type="PROSITE" id="PS50977">
    <property type="entry name" value="HTH_TETR_2"/>
    <property type="match status" value="1"/>
</dbReference>
<dbReference type="KEGG" id="tpie:A7C91_06940"/>
<evidence type="ECO:0000256" key="4">
    <source>
        <dbReference type="PROSITE-ProRule" id="PRU00335"/>
    </source>
</evidence>
<evidence type="ECO:0000313" key="6">
    <source>
        <dbReference type="EMBL" id="ANF22933.1"/>
    </source>
</evidence>
<name>A0A172WHK1_9EURY</name>